<name>A0A7W3IP33_9ACTN</name>
<proteinExistence type="predicted"/>
<feature type="transmembrane region" description="Helical" evidence="1">
    <location>
        <begin position="199"/>
        <end position="220"/>
    </location>
</feature>
<keyword evidence="1" id="KW-0472">Membrane</keyword>
<evidence type="ECO:0000256" key="1">
    <source>
        <dbReference type="SAM" id="Phobius"/>
    </source>
</evidence>
<feature type="transmembrane region" description="Helical" evidence="1">
    <location>
        <begin position="162"/>
        <end position="187"/>
    </location>
</feature>
<dbReference type="AlphaFoldDB" id="A0A7W3IP33"/>
<accession>A0A7W3IP33</accession>
<evidence type="ECO:0000313" key="3">
    <source>
        <dbReference type="Proteomes" id="UP000523079"/>
    </source>
</evidence>
<dbReference type="PANTHER" id="PTHR37305">
    <property type="entry name" value="INTEGRAL MEMBRANE PROTEIN-RELATED"/>
    <property type="match status" value="1"/>
</dbReference>
<dbReference type="Pfam" id="PF12730">
    <property type="entry name" value="ABC2_membrane_4"/>
    <property type="match status" value="1"/>
</dbReference>
<dbReference type="Proteomes" id="UP000523079">
    <property type="component" value="Unassembled WGS sequence"/>
</dbReference>
<keyword evidence="1" id="KW-1133">Transmembrane helix</keyword>
<dbReference type="EMBL" id="JACGWT010000001">
    <property type="protein sequence ID" value="MBA8792633.1"/>
    <property type="molecule type" value="Genomic_DNA"/>
</dbReference>
<dbReference type="RefSeq" id="WP_220483364.1">
    <property type="nucleotide sequence ID" value="NZ_JACGWT010000001.1"/>
</dbReference>
<organism evidence="2 3">
    <name type="scientific">Microlunatus kandeliicorticis</name>
    <dbReference type="NCBI Taxonomy" id="1759536"/>
    <lineage>
        <taxon>Bacteria</taxon>
        <taxon>Bacillati</taxon>
        <taxon>Actinomycetota</taxon>
        <taxon>Actinomycetes</taxon>
        <taxon>Propionibacteriales</taxon>
        <taxon>Propionibacteriaceae</taxon>
        <taxon>Microlunatus</taxon>
    </lineage>
</organism>
<evidence type="ECO:0000313" key="2">
    <source>
        <dbReference type="EMBL" id="MBA8792633.1"/>
    </source>
</evidence>
<reference evidence="2 3" key="1">
    <citation type="submission" date="2020-07" db="EMBL/GenBank/DDBJ databases">
        <title>Sequencing the genomes of 1000 actinobacteria strains.</title>
        <authorList>
            <person name="Klenk H.-P."/>
        </authorList>
    </citation>
    <scope>NUCLEOTIDE SEQUENCE [LARGE SCALE GENOMIC DNA]</scope>
    <source>
        <strain evidence="2 3">DSM 100723</strain>
    </source>
</reference>
<feature type="transmembrane region" description="Helical" evidence="1">
    <location>
        <begin position="249"/>
        <end position="267"/>
    </location>
</feature>
<sequence>MITLLQVELIKLFRRPRTWVIIAMLLALPTLVAVLLAITGIAPGPGEGPPFLSAVLSDGTLFPLAALGVVLPLFLPIAVAVLGGDAIAGEAQAGTLRYLLIRPVGRAQLLVAKLVTVVVFVVVAVAVVAAVTALEGRLLLGQAPPGAGVIGLSGQSLDPQELAWRTALALAYVVVCMLGVAAVAVFFSTVTGSSVGAALATIGVLIASTVLLGLDAAAALHPYLPTRYWLAFVDLFREPILWRDVVRGFQVQLGYLVVFGLAAWASFGTKDVVD</sequence>
<gene>
    <name evidence="2" type="ORF">FHX74_000227</name>
</gene>
<dbReference type="PANTHER" id="PTHR37305:SF1">
    <property type="entry name" value="MEMBRANE PROTEIN"/>
    <property type="match status" value="1"/>
</dbReference>
<protein>
    <submittedName>
        <fullName evidence="2">ABC-2 type transport system permease protein</fullName>
    </submittedName>
</protein>
<keyword evidence="1" id="KW-0812">Transmembrane</keyword>
<feature type="transmembrane region" description="Helical" evidence="1">
    <location>
        <begin position="62"/>
        <end position="88"/>
    </location>
</feature>
<comment type="caution">
    <text evidence="2">The sequence shown here is derived from an EMBL/GenBank/DDBJ whole genome shotgun (WGS) entry which is preliminary data.</text>
</comment>
<feature type="transmembrane region" description="Helical" evidence="1">
    <location>
        <begin position="20"/>
        <end position="42"/>
    </location>
</feature>
<keyword evidence="3" id="KW-1185">Reference proteome</keyword>
<feature type="transmembrane region" description="Helical" evidence="1">
    <location>
        <begin position="109"/>
        <end position="134"/>
    </location>
</feature>